<feature type="transmembrane region" description="Helical" evidence="2">
    <location>
        <begin position="48"/>
        <end position="70"/>
    </location>
</feature>
<proteinExistence type="predicted"/>
<evidence type="ECO:0000313" key="3">
    <source>
        <dbReference type="EnsemblMetazoa" id="XP_038053493.1"/>
    </source>
</evidence>
<evidence type="ECO:0000256" key="1">
    <source>
        <dbReference type="SAM" id="MobiDB-lite"/>
    </source>
</evidence>
<keyword evidence="2" id="KW-0472">Membrane</keyword>
<evidence type="ECO:0000313" key="4">
    <source>
        <dbReference type="Proteomes" id="UP000887568"/>
    </source>
</evidence>
<protein>
    <submittedName>
        <fullName evidence="3">Uncharacterized protein</fullName>
    </submittedName>
</protein>
<dbReference type="RefSeq" id="XP_038053493.1">
    <property type="nucleotide sequence ID" value="XM_038197565.1"/>
</dbReference>
<keyword evidence="4" id="KW-1185">Reference proteome</keyword>
<feature type="compositionally biased region" description="Basic and acidic residues" evidence="1">
    <location>
        <begin position="108"/>
        <end position="236"/>
    </location>
</feature>
<evidence type="ECO:0000256" key="2">
    <source>
        <dbReference type="SAM" id="Phobius"/>
    </source>
</evidence>
<reference evidence="3" key="1">
    <citation type="submission" date="2022-11" db="UniProtKB">
        <authorList>
            <consortium name="EnsemblMetazoa"/>
        </authorList>
    </citation>
    <scope>IDENTIFICATION</scope>
</reference>
<name>A0A913ZNX4_PATMI</name>
<feature type="region of interest" description="Disordered" evidence="1">
    <location>
        <begin position="95"/>
        <end position="243"/>
    </location>
</feature>
<keyword evidence="2" id="KW-1133">Transmembrane helix</keyword>
<dbReference type="EnsemblMetazoa" id="XM_038197565.1">
    <property type="protein sequence ID" value="XP_038053493.1"/>
    <property type="gene ID" value="LOC119725944"/>
</dbReference>
<sequence>MVQLGVTSPESQKEQELKKPIAQDVVVVTVPTASPAARGKDGCCTKRVVLGVAVVSILVALALGGTALGLHLRHRAHHRQCMDWGCGDNDMHPPMPYGDDAIYPEDYPADHRTDEHGSGDHDGDRHDGDRHDGDRHDGDRHDGDRHDGDRHDGDRHDGDRHDGDRHDGDRHDGDRHDGDRHDGDRHDGDRHDGDRHDGDHHDGDHHDGDRHGGDHHDGDRHDGDHHDGDTHGEGRRPHPPYRR</sequence>
<dbReference type="Proteomes" id="UP000887568">
    <property type="component" value="Unplaced"/>
</dbReference>
<dbReference type="GeneID" id="119725944"/>
<organism evidence="3 4">
    <name type="scientific">Patiria miniata</name>
    <name type="common">Bat star</name>
    <name type="synonym">Asterina miniata</name>
    <dbReference type="NCBI Taxonomy" id="46514"/>
    <lineage>
        <taxon>Eukaryota</taxon>
        <taxon>Metazoa</taxon>
        <taxon>Echinodermata</taxon>
        <taxon>Eleutherozoa</taxon>
        <taxon>Asterozoa</taxon>
        <taxon>Asteroidea</taxon>
        <taxon>Valvatacea</taxon>
        <taxon>Valvatida</taxon>
        <taxon>Asterinidae</taxon>
        <taxon>Patiria</taxon>
    </lineage>
</organism>
<accession>A0A913ZNX4</accession>
<dbReference type="OMA" id="DYPADHR"/>
<keyword evidence="2" id="KW-0812">Transmembrane</keyword>
<dbReference type="AlphaFoldDB" id="A0A913ZNX4"/>